<evidence type="ECO:0000256" key="1">
    <source>
        <dbReference type="SAM" id="Phobius"/>
    </source>
</evidence>
<organism evidence="2 3">
    <name type="scientific">Atractosteus spatula</name>
    <name type="common">Alligator gar</name>
    <name type="synonym">Lepisosteus spatula</name>
    <dbReference type="NCBI Taxonomy" id="7917"/>
    <lineage>
        <taxon>Eukaryota</taxon>
        <taxon>Metazoa</taxon>
        <taxon>Chordata</taxon>
        <taxon>Craniata</taxon>
        <taxon>Vertebrata</taxon>
        <taxon>Euteleostomi</taxon>
        <taxon>Actinopterygii</taxon>
        <taxon>Neopterygii</taxon>
        <taxon>Holostei</taxon>
        <taxon>Semionotiformes</taxon>
        <taxon>Lepisosteidae</taxon>
        <taxon>Atractosteus</taxon>
    </lineage>
</organism>
<dbReference type="EMBL" id="JAAWVO010040771">
    <property type="protein sequence ID" value="MBN3318667.1"/>
    <property type="molecule type" value="Genomic_DNA"/>
</dbReference>
<name>A0A8J7TCH4_ATRSP</name>
<comment type="caution">
    <text evidence="2">The sequence shown here is derived from an EMBL/GenBank/DDBJ whole genome shotgun (WGS) entry which is preliminary data.</text>
</comment>
<evidence type="ECO:0000313" key="3">
    <source>
        <dbReference type="Proteomes" id="UP000736164"/>
    </source>
</evidence>
<dbReference type="PANTHER" id="PTHR45913">
    <property type="entry name" value="EPM2A-INTERACTING PROTEIN 1"/>
    <property type="match status" value="1"/>
</dbReference>
<gene>
    <name evidence="2" type="primary">Gtf2ird2_8</name>
    <name evidence="2" type="ORF">GTO95_0004302</name>
</gene>
<keyword evidence="1" id="KW-1133">Transmembrane helix</keyword>
<feature type="non-terminal residue" evidence="2">
    <location>
        <position position="173"/>
    </location>
</feature>
<accession>A0A8J7TCH4</accession>
<dbReference type="Proteomes" id="UP000736164">
    <property type="component" value="Unassembled WGS sequence"/>
</dbReference>
<evidence type="ECO:0000313" key="2">
    <source>
        <dbReference type="EMBL" id="MBN3318667.1"/>
    </source>
</evidence>
<sequence>MSENLTAQFIQARPLLHYHFVTLLEEVNAAYGDIILHSEVRLLSLGKVLNRFLTSLLKIDHFLNDNGEGERFPDLKDKHNCKERKHVDDLLCRVESFKMLDCMLETCEGEPFTFPMEKMKELKPFQNLRLLSAKILFIFASTYIFGCTFSAMCRIKSHFHACLRDFQLESQLH</sequence>
<keyword evidence="1" id="KW-0472">Membrane</keyword>
<feature type="non-terminal residue" evidence="2">
    <location>
        <position position="1"/>
    </location>
</feature>
<dbReference type="PANTHER" id="PTHR45913:SF5">
    <property type="entry name" value="GENERAL TRANSCRIPTION FACTOR II-I REPEAT DOMAIN-CONTAINING PROTEIN 2A-LIKE PROTEIN"/>
    <property type="match status" value="1"/>
</dbReference>
<keyword evidence="1" id="KW-0812">Transmembrane</keyword>
<keyword evidence="3" id="KW-1185">Reference proteome</keyword>
<feature type="transmembrane region" description="Helical" evidence="1">
    <location>
        <begin position="128"/>
        <end position="146"/>
    </location>
</feature>
<dbReference type="AlphaFoldDB" id="A0A8J7TCH4"/>
<proteinExistence type="predicted"/>
<reference evidence="2" key="1">
    <citation type="journal article" date="2021" name="Cell">
        <title>Tracing the genetic footprints of vertebrate landing in non-teleost ray-finned fishes.</title>
        <authorList>
            <person name="Bi X."/>
            <person name="Wang K."/>
            <person name="Yang L."/>
            <person name="Pan H."/>
            <person name="Jiang H."/>
            <person name="Wei Q."/>
            <person name="Fang M."/>
            <person name="Yu H."/>
            <person name="Zhu C."/>
            <person name="Cai Y."/>
            <person name="He Y."/>
            <person name="Gan X."/>
            <person name="Zeng H."/>
            <person name="Yu D."/>
            <person name="Zhu Y."/>
            <person name="Jiang H."/>
            <person name="Qiu Q."/>
            <person name="Yang H."/>
            <person name="Zhang Y.E."/>
            <person name="Wang W."/>
            <person name="Zhu M."/>
            <person name="He S."/>
            <person name="Zhang G."/>
        </authorList>
    </citation>
    <scope>NUCLEOTIDE SEQUENCE</scope>
    <source>
        <strain evidence="2">Allg_001</strain>
    </source>
</reference>
<protein>
    <submittedName>
        <fullName evidence="2">GTD2A protein</fullName>
    </submittedName>
</protein>